<accession>A0ABX1Z2W3</accession>
<evidence type="ECO:0000256" key="1">
    <source>
        <dbReference type="ARBA" id="ARBA00023136"/>
    </source>
</evidence>
<evidence type="ECO:0000313" key="2">
    <source>
        <dbReference type="EMBL" id="NOU86273.1"/>
    </source>
</evidence>
<evidence type="ECO:0000313" key="3">
    <source>
        <dbReference type="Proteomes" id="UP000658690"/>
    </source>
</evidence>
<dbReference type="EMBL" id="WHOC01000058">
    <property type="protein sequence ID" value="NOU86273.1"/>
    <property type="molecule type" value="Genomic_DNA"/>
</dbReference>
<keyword evidence="1" id="KW-0472">Membrane</keyword>
<organism evidence="2 3">
    <name type="scientific">Paenibacillus germinis</name>
    <dbReference type="NCBI Taxonomy" id="2654979"/>
    <lineage>
        <taxon>Bacteria</taxon>
        <taxon>Bacillati</taxon>
        <taxon>Bacillota</taxon>
        <taxon>Bacilli</taxon>
        <taxon>Bacillales</taxon>
        <taxon>Paenibacillaceae</taxon>
        <taxon>Paenibacillus</taxon>
    </lineage>
</organism>
<dbReference type="RefSeq" id="WP_171689564.1">
    <property type="nucleotide sequence ID" value="NZ_WHOC01000058.1"/>
</dbReference>
<dbReference type="InterPro" id="IPR004995">
    <property type="entry name" value="Spore_Ger"/>
</dbReference>
<dbReference type="Proteomes" id="UP000658690">
    <property type="component" value="Unassembled WGS sequence"/>
</dbReference>
<reference evidence="2 3" key="1">
    <citation type="submission" date="2019-10" db="EMBL/GenBank/DDBJ databases">
        <title>Description of Paenibacillus choica sp. nov.</title>
        <authorList>
            <person name="Carlier A."/>
            <person name="Qi S."/>
        </authorList>
    </citation>
    <scope>NUCLEOTIDE SEQUENCE [LARGE SCALE GENOMIC DNA]</scope>
    <source>
        <strain evidence="2 3">LMG 31460</strain>
    </source>
</reference>
<comment type="caution">
    <text evidence="2">The sequence shown here is derived from an EMBL/GenBank/DDBJ whole genome shotgun (WGS) entry which is preliminary data.</text>
</comment>
<protein>
    <submittedName>
        <fullName evidence="2">Uncharacterized protein</fullName>
    </submittedName>
</protein>
<dbReference type="Pfam" id="PF03323">
    <property type="entry name" value="GerA"/>
    <property type="match status" value="1"/>
</dbReference>
<proteinExistence type="predicted"/>
<name>A0ABX1Z2W3_9BACL</name>
<keyword evidence="3" id="KW-1185">Reference proteome</keyword>
<sequence length="165" mass="19030">MSWIKRDKFNKYENLPKKSTLLEEYNNKEFTSDILQNEKILKETFQDCSDLEYRRIDVNHNTHWLIVYIDNLIDKKMLEEHVIKPMIASVKRDTFPEEAGDLKSEIVSIGTTNSSTKVSETVRNVLEGNAAILTTGSSNVMTVSIRILSKYSLLYHMYTGGKQCT</sequence>
<gene>
    <name evidence="2" type="ORF">GC102_10870</name>
</gene>